<gene>
    <name evidence="2" type="ORF">QQF64_019640</name>
</gene>
<feature type="domain" description="Integrase zinc-binding" evidence="1">
    <location>
        <begin position="124"/>
        <end position="179"/>
    </location>
</feature>
<dbReference type="Proteomes" id="UP001558613">
    <property type="component" value="Unassembled WGS sequence"/>
</dbReference>
<dbReference type="InterPro" id="IPR036397">
    <property type="entry name" value="RNaseH_sf"/>
</dbReference>
<dbReference type="Gene3D" id="3.30.420.10">
    <property type="entry name" value="Ribonuclease H-like superfamily/Ribonuclease H"/>
    <property type="match status" value="1"/>
</dbReference>
<evidence type="ECO:0000259" key="1">
    <source>
        <dbReference type="Pfam" id="PF17921"/>
    </source>
</evidence>
<dbReference type="PANTHER" id="PTHR47331">
    <property type="entry name" value="PHD-TYPE DOMAIN-CONTAINING PROTEIN"/>
    <property type="match status" value="1"/>
</dbReference>
<organism evidence="2 3">
    <name type="scientific">Cirrhinus molitorella</name>
    <name type="common">mud carp</name>
    <dbReference type="NCBI Taxonomy" id="172907"/>
    <lineage>
        <taxon>Eukaryota</taxon>
        <taxon>Metazoa</taxon>
        <taxon>Chordata</taxon>
        <taxon>Craniata</taxon>
        <taxon>Vertebrata</taxon>
        <taxon>Euteleostomi</taxon>
        <taxon>Actinopterygii</taxon>
        <taxon>Neopterygii</taxon>
        <taxon>Teleostei</taxon>
        <taxon>Ostariophysi</taxon>
        <taxon>Cypriniformes</taxon>
        <taxon>Cyprinidae</taxon>
        <taxon>Labeoninae</taxon>
        <taxon>Labeonini</taxon>
        <taxon>Cirrhinus</taxon>
    </lineage>
</organism>
<keyword evidence="3" id="KW-1185">Reference proteome</keyword>
<evidence type="ECO:0000313" key="3">
    <source>
        <dbReference type="Proteomes" id="UP001558613"/>
    </source>
</evidence>
<proteinExistence type="predicted"/>
<comment type="caution">
    <text evidence="2">The sequence shown here is derived from an EMBL/GenBank/DDBJ whole genome shotgun (WGS) entry which is preliminary data.</text>
</comment>
<accession>A0ABR3LJD4</accession>
<dbReference type="PANTHER" id="PTHR47331:SF5">
    <property type="entry name" value="RIBONUCLEASE H"/>
    <property type="match status" value="1"/>
</dbReference>
<dbReference type="EMBL" id="JAYMGO010000022">
    <property type="protein sequence ID" value="KAL1251844.1"/>
    <property type="molecule type" value="Genomic_DNA"/>
</dbReference>
<protein>
    <recommendedName>
        <fullName evidence="1">Integrase zinc-binding domain-containing protein</fullName>
    </recommendedName>
</protein>
<dbReference type="InterPro" id="IPR041588">
    <property type="entry name" value="Integrase_H2C2"/>
</dbReference>
<reference evidence="2 3" key="1">
    <citation type="submission" date="2023-09" db="EMBL/GenBank/DDBJ databases">
        <authorList>
            <person name="Wang M."/>
        </authorList>
    </citation>
    <scope>NUCLEOTIDE SEQUENCE [LARGE SCALE GENOMIC DNA]</scope>
    <source>
        <strain evidence="2">GT-2023</strain>
        <tissue evidence="2">Liver</tissue>
    </source>
</reference>
<name>A0ABR3LJD4_9TELE</name>
<dbReference type="Pfam" id="PF17921">
    <property type="entry name" value="Integrase_H2C2"/>
    <property type="match status" value="1"/>
</dbReference>
<sequence length="262" mass="29771">MCLQVCTSPDISLPDVNQFSTWTDLLKATVTSLHGAAASTTQSTDNSESHISAEKLLLQRAQKDSFPEEFKALTSGRPLPSNSRLASLSPEYDRISGLIRVGGRLRHAKHIDLDAMHPIVLDPQHNLTKLLIKDCDSSLLHPGPERVFAELRRRYWILRGSEAIKKHQYWCMECQKWRAKPSIPKMADLPPTRLRLYRPPFYSTGMDCFGPFRVKIGRRTEKRWGIVFKCLTTRCLHLDVLESLDTDAFLTLSCMVSTFVDS</sequence>
<evidence type="ECO:0000313" key="2">
    <source>
        <dbReference type="EMBL" id="KAL1251844.1"/>
    </source>
</evidence>